<keyword evidence="19" id="KW-1185">Reference proteome</keyword>
<dbReference type="PROSITE" id="PS00061">
    <property type="entry name" value="ADH_SHORT"/>
    <property type="match status" value="1"/>
</dbReference>
<dbReference type="PRINTS" id="PR00080">
    <property type="entry name" value="SDRFAMILY"/>
</dbReference>
<dbReference type="EC" id="1.1.1.30" evidence="13"/>
<evidence type="ECO:0000256" key="12">
    <source>
        <dbReference type="ARBA" id="ARBA00023136"/>
    </source>
</evidence>
<accession>A0A673TB36</accession>
<dbReference type="Pfam" id="PF00106">
    <property type="entry name" value="adh_short"/>
    <property type="match status" value="1"/>
</dbReference>
<keyword evidence="9" id="KW-0520">NAD</keyword>
<evidence type="ECO:0000256" key="6">
    <source>
        <dbReference type="ARBA" id="ARBA00022792"/>
    </source>
</evidence>
<proteinExistence type="inferred from homology"/>
<keyword evidence="10" id="KW-0443">Lipid metabolism</keyword>
<evidence type="ECO:0000256" key="15">
    <source>
        <dbReference type="ARBA" id="ARBA00041774"/>
    </source>
</evidence>
<keyword evidence="8" id="KW-0560">Oxidoreductase</keyword>
<evidence type="ECO:0000256" key="9">
    <source>
        <dbReference type="ARBA" id="ARBA00023027"/>
    </source>
</evidence>
<dbReference type="InterPro" id="IPR036291">
    <property type="entry name" value="NAD(P)-bd_dom_sf"/>
</dbReference>
<dbReference type="PANTHER" id="PTHR43313">
    <property type="entry name" value="SHORT-CHAIN DEHYDROGENASE/REDUCTASE FAMILY 9C"/>
    <property type="match status" value="1"/>
</dbReference>
<dbReference type="Proteomes" id="UP000472268">
    <property type="component" value="Chromosome 5"/>
</dbReference>
<dbReference type="GO" id="GO:0008202">
    <property type="term" value="P:steroid metabolic process"/>
    <property type="evidence" value="ECO:0007669"/>
    <property type="project" value="TreeGrafter"/>
</dbReference>
<dbReference type="AlphaFoldDB" id="A0A673TB36"/>
<evidence type="ECO:0000256" key="8">
    <source>
        <dbReference type="ARBA" id="ARBA00023002"/>
    </source>
</evidence>
<dbReference type="Gene3D" id="3.40.50.720">
    <property type="entry name" value="NAD(P)-binding Rossmann-like Domain"/>
    <property type="match status" value="1"/>
</dbReference>
<evidence type="ECO:0000256" key="7">
    <source>
        <dbReference type="ARBA" id="ARBA00022946"/>
    </source>
</evidence>
<name>A0A673TB36_SURSU</name>
<reference evidence="18" key="3">
    <citation type="submission" date="2025-09" db="UniProtKB">
        <authorList>
            <consortium name="Ensembl"/>
        </authorList>
    </citation>
    <scope>IDENTIFICATION</scope>
</reference>
<dbReference type="SUPFAM" id="SSF51735">
    <property type="entry name" value="NAD(P)-binding Rossmann-fold domains"/>
    <property type="match status" value="1"/>
</dbReference>
<dbReference type="PRINTS" id="PR00081">
    <property type="entry name" value="GDHRDH"/>
</dbReference>
<evidence type="ECO:0000256" key="2">
    <source>
        <dbReference type="ARBA" id="ARBA00004305"/>
    </source>
</evidence>
<organism evidence="18 19">
    <name type="scientific">Suricata suricatta</name>
    <name type="common">Meerkat</name>
    <dbReference type="NCBI Taxonomy" id="37032"/>
    <lineage>
        <taxon>Eukaryota</taxon>
        <taxon>Metazoa</taxon>
        <taxon>Chordata</taxon>
        <taxon>Craniata</taxon>
        <taxon>Vertebrata</taxon>
        <taxon>Euteleostomi</taxon>
        <taxon>Mammalia</taxon>
        <taxon>Eutheria</taxon>
        <taxon>Laurasiatheria</taxon>
        <taxon>Carnivora</taxon>
        <taxon>Feliformia</taxon>
        <taxon>Herpestidae</taxon>
        <taxon>Suricata</taxon>
    </lineage>
</organism>
<keyword evidence="6" id="KW-0999">Mitochondrion inner membrane</keyword>
<gene>
    <name evidence="18" type="primary">BDH1</name>
</gene>
<comment type="subunit">
    <text evidence="4">Homotetramer.</text>
</comment>
<dbReference type="GO" id="GO:0005759">
    <property type="term" value="C:mitochondrial matrix"/>
    <property type="evidence" value="ECO:0007669"/>
    <property type="project" value="UniProtKB-SubCell"/>
</dbReference>
<dbReference type="FunFam" id="3.40.50.720:FF:000074">
    <property type="entry name" value="Retinol dehydrogenase type 1"/>
    <property type="match status" value="1"/>
</dbReference>
<dbReference type="InterPro" id="IPR020904">
    <property type="entry name" value="Sc_DH/Rdtase_CS"/>
</dbReference>
<dbReference type="PANTHER" id="PTHR43313:SF25">
    <property type="entry name" value="D-BETA-HYDROXYBUTYRATE DEHYDROGENASE, MITOCHONDRIAL"/>
    <property type="match status" value="1"/>
</dbReference>
<protein>
    <recommendedName>
        <fullName evidence="14">D-beta-hydroxybutyrate dehydrogenase, mitochondrial</fullName>
        <ecNumber evidence="13">1.1.1.30</ecNumber>
    </recommendedName>
    <alternativeName>
        <fullName evidence="15">3-hydroxybutyrate dehydrogenase</fullName>
    </alternativeName>
</protein>
<evidence type="ECO:0000256" key="17">
    <source>
        <dbReference type="RuleBase" id="RU000363"/>
    </source>
</evidence>
<evidence type="ECO:0000256" key="13">
    <source>
        <dbReference type="ARBA" id="ARBA00038959"/>
    </source>
</evidence>
<keyword evidence="5" id="KW-0021">Allosteric enzyme</keyword>
<reference evidence="18" key="2">
    <citation type="submission" date="2025-08" db="UniProtKB">
        <authorList>
            <consortium name="Ensembl"/>
        </authorList>
    </citation>
    <scope>IDENTIFICATION</scope>
</reference>
<dbReference type="Ensembl" id="ENSSSUT00005007153.1">
    <property type="protein sequence ID" value="ENSSSUP00005006186.1"/>
    <property type="gene ID" value="ENSSSUG00005003994.1"/>
</dbReference>
<comment type="subcellular location">
    <subcellularLocation>
        <location evidence="1">Mitochondrion inner membrane</location>
    </subcellularLocation>
    <subcellularLocation>
        <location evidence="2">Mitochondrion matrix</location>
    </subcellularLocation>
</comment>
<evidence type="ECO:0000256" key="1">
    <source>
        <dbReference type="ARBA" id="ARBA00004273"/>
    </source>
</evidence>
<sequence>MVLRSLRALRRRLTILPLVATMLTARLFRPLSHLPGKTLSFYDREKGTRRMLLLYSAPPGPVSRRTYSDEVNPVGSKAVLVTGCDSGFGFSLAKHLHSKGFLVFAGCLMKDRGNDGVKELDSLKSDRLRTVQLNVCKSEEVDKVVEIVRSGLVDPEKGMWGLVNNAGISTFGEVEFTSMETYKEVAEVNLWGTVRMTKSFLPLIRRAKGRVVNISSMLGRMANPARSPYCITKFGVEAFSDCLRYEMYPLGVKVSVVEPGNFIAATSLYSPERIQAIANKMWDELPEVVRKDYGRKYFDEKIAKMETYCNSGSTDTSPVINAVTHALTSANPYTRYHPMDYYWWLRMQIMTHLPGAVSDRIYIH</sequence>
<evidence type="ECO:0000256" key="16">
    <source>
        <dbReference type="ARBA" id="ARBA00049550"/>
    </source>
</evidence>
<comment type="similarity">
    <text evidence="3 17">Belongs to the short-chain dehydrogenases/reductases (SDR) family.</text>
</comment>
<evidence type="ECO:0000256" key="11">
    <source>
        <dbReference type="ARBA" id="ARBA00023128"/>
    </source>
</evidence>
<dbReference type="GO" id="GO:0005743">
    <property type="term" value="C:mitochondrial inner membrane"/>
    <property type="evidence" value="ECO:0007669"/>
    <property type="project" value="UniProtKB-SubCell"/>
</dbReference>
<evidence type="ECO:0000256" key="5">
    <source>
        <dbReference type="ARBA" id="ARBA00022533"/>
    </source>
</evidence>
<keyword evidence="11" id="KW-0496">Mitochondrion</keyword>
<evidence type="ECO:0000313" key="18">
    <source>
        <dbReference type="Ensembl" id="ENSSSUP00005006186.1"/>
    </source>
</evidence>
<evidence type="ECO:0000256" key="10">
    <source>
        <dbReference type="ARBA" id="ARBA00023098"/>
    </source>
</evidence>
<evidence type="ECO:0000313" key="19">
    <source>
        <dbReference type="Proteomes" id="UP000472268"/>
    </source>
</evidence>
<dbReference type="InterPro" id="IPR002347">
    <property type="entry name" value="SDR_fam"/>
</dbReference>
<evidence type="ECO:0000256" key="14">
    <source>
        <dbReference type="ARBA" id="ARBA00039904"/>
    </source>
</evidence>
<dbReference type="CDD" id="cd09805">
    <property type="entry name" value="type2_17beta_HSD-like_SDR_c"/>
    <property type="match status" value="1"/>
</dbReference>
<reference evidence="18 19" key="1">
    <citation type="submission" date="2019-05" db="EMBL/GenBank/DDBJ databases">
        <title>A Chromosome-scale Meerkat (S. suricatta) Genome Assembly.</title>
        <authorList>
            <person name="Dudchenko O."/>
            <person name="Lieberman Aiden E."/>
            <person name="Tung J."/>
            <person name="Barreiro L.B."/>
            <person name="Clutton-Brock T.H."/>
        </authorList>
    </citation>
    <scope>NUCLEOTIDE SEQUENCE [LARGE SCALE GENOMIC DNA]</scope>
</reference>
<keyword evidence="7" id="KW-0809">Transit peptide</keyword>
<comment type="catalytic activity">
    <reaction evidence="16">
        <text>(R)-3-hydroxybutanoate + NAD(+) = acetoacetate + NADH + H(+)</text>
        <dbReference type="Rhea" id="RHEA:20521"/>
        <dbReference type="ChEBI" id="CHEBI:10983"/>
        <dbReference type="ChEBI" id="CHEBI:13705"/>
        <dbReference type="ChEBI" id="CHEBI:15378"/>
        <dbReference type="ChEBI" id="CHEBI:57540"/>
        <dbReference type="ChEBI" id="CHEBI:57945"/>
        <dbReference type="EC" id="1.1.1.30"/>
    </reaction>
</comment>
<evidence type="ECO:0000256" key="4">
    <source>
        <dbReference type="ARBA" id="ARBA00011881"/>
    </source>
</evidence>
<keyword evidence="12" id="KW-0472">Membrane</keyword>
<dbReference type="GO" id="GO:0003858">
    <property type="term" value="F:3-hydroxybutyrate dehydrogenase activity"/>
    <property type="evidence" value="ECO:0007669"/>
    <property type="project" value="UniProtKB-EC"/>
</dbReference>
<evidence type="ECO:0000256" key="3">
    <source>
        <dbReference type="ARBA" id="ARBA00006484"/>
    </source>
</evidence>